<evidence type="ECO:0000256" key="7">
    <source>
        <dbReference type="ARBA" id="ARBA00029791"/>
    </source>
</evidence>
<dbReference type="PANTHER" id="PTHR16433:SF0">
    <property type="entry name" value="DOLICHOL-PHOSPHATE MANNOSYLTRANSFERASE SUBUNIT 3"/>
    <property type="match status" value="1"/>
</dbReference>
<dbReference type="Proteomes" id="UP000678499">
    <property type="component" value="Unassembled WGS sequence"/>
</dbReference>
<keyword evidence="4" id="KW-0256">Endoplasmic reticulum</keyword>
<name>A0A7R9BZN4_9CRUS</name>
<sequence>MTRLEHWLTYLLLLGVPWLLVVSGVISSSASEKYSAFIVFLPVVFLFAFASYVIGLFVMKVLRFNDCPEAAAELRSEIKRARADLASRGMFKEPRVPASRKRAYQHFQVSSETQKLVLPSGESTLHRYRGAGAQYAQAVARRREPDGISKVEAYLGVRVSNGNGNSQSCSQVSKSSLLAAIVSYYIIFEL</sequence>
<feature type="transmembrane region" description="Helical" evidence="10">
    <location>
        <begin position="34"/>
        <end position="58"/>
    </location>
</feature>
<accession>A0A7R9BZN4</accession>
<evidence type="ECO:0000256" key="6">
    <source>
        <dbReference type="ARBA" id="ARBA00023136"/>
    </source>
</evidence>
<proteinExistence type="inferred from homology"/>
<dbReference type="InterPro" id="IPR013174">
    <property type="entry name" value="DPM3"/>
</dbReference>
<dbReference type="EMBL" id="CAJPEX010008694">
    <property type="protein sequence ID" value="CAG0924709.1"/>
    <property type="molecule type" value="Genomic_DNA"/>
</dbReference>
<keyword evidence="3 10" id="KW-0812">Transmembrane</keyword>
<protein>
    <recommendedName>
        <fullName evidence="9">Dolichol-phosphate mannose synthase subunit 3</fullName>
    </recommendedName>
    <alternativeName>
        <fullName evidence="8">Dolichyl-phosphate beta-D-mannosyltransferase subunit 3</fullName>
    </alternativeName>
    <alternativeName>
        <fullName evidence="7">Mannose-P-dolichol synthase subunit 3</fullName>
    </alternativeName>
</protein>
<dbReference type="GO" id="GO:0006506">
    <property type="term" value="P:GPI anchor biosynthetic process"/>
    <property type="evidence" value="ECO:0007669"/>
    <property type="project" value="TreeGrafter"/>
</dbReference>
<evidence type="ECO:0000256" key="5">
    <source>
        <dbReference type="ARBA" id="ARBA00022989"/>
    </source>
</evidence>
<keyword evidence="5 10" id="KW-1133">Transmembrane helix</keyword>
<dbReference type="EMBL" id="OA890731">
    <property type="protein sequence ID" value="CAD7284557.1"/>
    <property type="molecule type" value="Genomic_DNA"/>
</dbReference>
<feature type="transmembrane region" description="Helical" evidence="10">
    <location>
        <begin position="7"/>
        <end position="28"/>
    </location>
</feature>
<evidence type="ECO:0000313" key="12">
    <source>
        <dbReference type="Proteomes" id="UP000678499"/>
    </source>
</evidence>
<evidence type="ECO:0000256" key="2">
    <source>
        <dbReference type="ARBA" id="ARBA00010430"/>
    </source>
</evidence>
<dbReference type="GO" id="GO:0005789">
    <property type="term" value="C:endoplasmic reticulum membrane"/>
    <property type="evidence" value="ECO:0007669"/>
    <property type="project" value="UniProtKB-SubCell"/>
</dbReference>
<dbReference type="AlphaFoldDB" id="A0A7R9BZN4"/>
<evidence type="ECO:0000256" key="1">
    <source>
        <dbReference type="ARBA" id="ARBA00004477"/>
    </source>
</evidence>
<comment type="similarity">
    <text evidence="2">Belongs to the DPM3 family.</text>
</comment>
<dbReference type="OrthoDB" id="2014333at2759"/>
<dbReference type="GO" id="GO:0033185">
    <property type="term" value="C:dolichol-phosphate-mannose synthase complex"/>
    <property type="evidence" value="ECO:0007669"/>
    <property type="project" value="TreeGrafter"/>
</dbReference>
<comment type="subcellular location">
    <subcellularLocation>
        <location evidence="1">Endoplasmic reticulum membrane</location>
        <topology evidence="1">Multi-pass membrane protein</topology>
    </subcellularLocation>
</comment>
<evidence type="ECO:0000256" key="8">
    <source>
        <dbReference type="ARBA" id="ARBA00032612"/>
    </source>
</evidence>
<gene>
    <name evidence="11" type="ORF">NMOB1V02_LOCUS12162</name>
</gene>
<dbReference type="PANTHER" id="PTHR16433">
    <property type="entry name" value="DOLICHOL-PHOSPHATE MANNOSYLTRANSFERASE SUBUNIT 3"/>
    <property type="match status" value="1"/>
</dbReference>
<keyword evidence="6 10" id="KW-0472">Membrane</keyword>
<evidence type="ECO:0000256" key="3">
    <source>
        <dbReference type="ARBA" id="ARBA00022692"/>
    </source>
</evidence>
<dbReference type="Pfam" id="PF08285">
    <property type="entry name" value="DPM3"/>
    <property type="match status" value="1"/>
</dbReference>
<evidence type="ECO:0000256" key="4">
    <source>
        <dbReference type="ARBA" id="ARBA00022824"/>
    </source>
</evidence>
<reference evidence="11" key="1">
    <citation type="submission" date="2020-11" db="EMBL/GenBank/DDBJ databases">
        <authorList>
            <person name="Tran Van P."/>
        </authorList>
    </citation>
    <scope>NUCLEOTIDE SEQUENCE</scope>
</reference>
<evidence type="ECO:0000256" key="9">
    <source>
        <dbReference type="ARBA" id="ARBA00033176"/>
    </source>
</evidence>
<organism evidence="11">
    <name type="scientific">Notodromas monacha</name>
    <dbReference type="NCBI Taxonomy" id="399045"/>
    <lineage>
        <taxon>Eukaryota</taxon>
        <taxon>Metazoa</taxon>
        <taxon>Ecdysozoa</taxon>
        <taxon>Arthropoda</taxon>
        <taxon>Crustacea</taxon>
        <taxon>Oligostraca</taxon>
        <taxon>Ostracoda</taxon>
        <taxon>Podocopa</taxon>
        <taxon>Podocopida</taxon>
        <taxon>Cypridocopina</taxon>
        <taxon>Cypridoidea</taxon>
        <taxon>Cyprididae</taxon>
        <taxon>Notodromas</taxon>
    </lineage>
</organism>
<evidence type="ECO:0000256" key="10">
    <source>
        <dbReference type="SAM" id="Phobius"/>
    </source>
</evidence>
<evidence type="ECO:0000313" key="11">
    <source>
        <dbReference type="EMBL" id="CAD7284557.1"/>
    </source>
</evidence>
<keyword evidence="12" id="KW-1185">Reference proteome</keyword>